<proteinExistence type="inferred from homology"/>
<dbReference type="RefSeq" id="WP_055188558.1">
    <property type="nucleotide sequence ID" value="NZ_FPBS01000001.1"/>
</dbReference>
<dbReference type="STRING" id="154981.AKJ29_17290"/>
<dbReference type="GO" id="GO:0016655">
    <property type="term" value="F:oxidoreductase activity, acting on NAD(P)H, quinone or similar compound as acceptor"/>
    <property type="evidence" value="ECO:0007669"/>
    <property type="project" value="InterPro"/>
</dbReference>
<dbReference type="GO" id="GO:0016652">
    <property type="term" value="F:oxidoreductase activity, acting on NAD(P)H as acceptor"/>
    <property type="evidence" value="ECO:0007669"/>
    <property type="project" value="UniProtKB-UniRule"/>
</dbReference>
<dbReference type="InterPro" id="IPR023048">
    <property type="entry name" value="NADH:quinone_OxRdtase_FMN_depd"/>
</dbReference>
<comment type="subunit">
    <text evidence="6">Homodimer.</text>
</comment>
<dbReference type="PANTHER" id="PTHR43741">
    <property type="entry name" value="FMN-DEPENDENT NADH-AZOREDUCTASE 1"/>
    <property type="match status" value="1"/>
</dbReference>
<evidence type="ECO:0000256" key="1">
    <source>
        <dbReference type="ARBA" id="ARBA00022630"/>
    </source>
</evidence>
<evidence type="ECO:0000256" key="5">
    <source>
        <dbReference type="ARBA" id="ARBA00048542"/>
    </source>
</evidence>
<gene>
    <name evidence="6" type="primary">azoR</name>
    <name evidence="8" type="ORF">AKJ29_17290</name>
</gene>
<feature type="binding site" evidence="6">
    <location>
        <position position="10"/>
    </location>
    <ligand>
        <name>FMN</name>
        <dbReference type="ChEBI" id="CHEBI:58210"/>
    </ligand>
</feature>
<feature type="binding site" evidence="6">
    <location>
        <begin position="16"/>
        <end position="18"/>
    </location>
    <ligand>
        <name>FMN</name>
        <dbReference type="ChEBI" id="CHEBI:58210"/>
    </ligand>
</feature>
<keyword evidence="2 6" id="KW-0288">FMN</keyword>
<dbReference type="InterPro" id="IPR050104">
    <property type="entry name" value="FMN-dep_NADH:Q_OxRdtase_AzoR1"/>
</dbReference>
<dbReference type="Proteomes" id="UP000050471">
    <property type="component" value="Unassembled WGS sequence"/>
</dbReference>
<organism evidence="8 9">
    <name type="scientific">Aliiroseovarius crassostreae</name>
    <dbReference type="NCBI Taxonomy" id="154981"/>
    <lineage>
        <taxon>Bacteria</taxon>
        <taxon>Pseudomonadati</taxon>
        <taxon>Pseudomonadota</taxon>
        <taxon>Alphaproteobacteria</taxon>
        <taxon>Rhodobacterales</taxon>
        <taxon>Paracoccaceae</taxon>
        <taxon>Aliiroseovarius</taxon>
    </lineage>
</organism>
<accession>A0A0P7KPR3</accession>
<keyword evidence="4 6" id="KW-0520">NAD</keyword>
<reference evidence="8 9" key="1">
    <citation type="submission" date="2015-09" db="EMBL/GenBank/DDBJ databases">
        <title>Draft genome sequence of Aliiroseovarius crassostreae CV919-312TSm, the causative agent of Roseovarius Oyster Disease (formerly Juvenile Oyster Disease).</title>
        <authorList>
            <person name="Kessner L."/>
            <person name="Spinard E."/>
            <person name="Nelson D."/>
        </authorList>
    </citation>
    <scope>NUCLEOTIDE SEQUENCE [LARGE SCALE GENOMIC DNA]</scope>
    <source>
        <strain evidence="8 9">CV919-312</strain>
    </source>
</reference>
<comment type="similarity">
    <text evidence="6">Belongs to the azoreductase type 1 family.</text>
</comment>
<dbReference type="EC" id="1.6.5.-" evidence="6"/>
<name>A0A0P7KPR3_9RHOB</name>
<dbReference type="InterPro" id="IPR003680">
    <property type="entry name" value="Flavodoxin_fold"/>
</dbReference>
<comment type="function">
    <text evidence="6">Also exhibits azoreductase activity. Catalyzes the reductive cleavage of the azo bond in aromatic azo compounds to the corresponding amines.</text>
</comment>
<evidence type="ECO:0000256" key="6">
    <source>
        <dbReference type="HAMAP-Rule" id="MF_01216"/>
    </source>
</evidence>
<keyword evidence="3 6" id="KW-0560">Oxidoreductase</keyword>
<feature type="domain" description="Flavodoxin-like fold" evidence="7">
    <location>
        <begin position="3"/>
        <end position="183"/>
    </location>
</feature>
<dbReference type="PANTHER" id="PTHR43741:SF2">
    <property type="entry name" value="FMN-DEPENDENT NADH:QUINONE OXIDOREDUCTASE"/>
    <property type="match status" value="1"/>
</dbReference>
<dbReference type="SUPFAM" id="SSF52218">
    <property type="entry name" value="Flavoproteins"/>
    <property type="match status" value="1"/>
</dbReference>
<dbReference type="Gene3D" id="3.40.50.360">
    <property type="match status" value="1"/>
</dbReference>
<dbReference type="HAMAP" id="MF_01216">
    <property type="entry name" value="Azoreductase_type1"/>
    <property type="match status" value="1"/>
</dbReference>
<dbReference type="GO" id="GO:0009055">
    <property type="term" value="F:electron transfer activity"/>
    <property type="evidence" value="ECO:0007669"/>
    <property type="project" value="UniProtKB-UniRule"/>
</dbReference>
<comment type="caution">
    <text evidence="8">The sequence shown here is derived from an EMBL/GenBank/DDBJ whole genome shotgun (WGS) entry which is preliminary data.</text>
</comment>
<dbReference type="EMBL" id="LKBA01000004">
    <property type="protein sequence ID" value="KPN64374.1"/>
    <property type="molecule type" value="Genomic_DNA"/>
</dbReference>
<evidence type="ECO:0000256" key="2">
    <source>
        <dbReference type="ARBA" id="ARBA00022643"/>
    </source>
</evidence>
<evidence type="ECO:0000256" key="4">
    <source>
        <dbReference type="ARBA" id="ARBA00023027"/>
    </source>
</evidence>
<dbReference type="AlphaFoldDB" id="A0A0P7KPR3"/>
<comment type="catalytic activity">
    <reaction evidence="6">
        <text>2 a quinone + NADH + H(+) = 2 a 1,4-benzosemiquinone + NAD(+)</text>
        <dbReference type="Rhea" id="RHEA:65952"/>
        <dbReference type="ChEBI" id="CHEBI:15378"/>
        <dbReference type="ChEBI" id="CHEBI:57540"/>
        <dbReference type="ChEBI" id="CHEBI:57945"/>
        <dbReference type="ChEBI" id="CHEBI:132124"/>
        <dbReference type="ChEBI" id="CHEBI:134225"/>
    </reaction>
</comment>
<dbReference type="Pfam" id="PF02525">
    <property type="entry name" value="Flavodoxin_2"/>
    <property type="match status" value="1"/>
</dbReference>
<protein>
    <recommendedName>
        <fullName evidence="6">FMN dependent NADH:quinone oxidoreductase</fullName>
        <ecNumber evidence="6">1.6.5.-</ecNumber>
    </recommendedName>
    <alternativeName>
        <fullName evidence="6">Azo-dye reductase</fullName>
    </alternativeName>
    <alternativeName>
        <fullName evidence="6">FMN-dependent NADH-azo compound oxidoreductase</fullName>
    </alternativeName>
    <alternativeName>
        <fullName evidence="6">FMN-dependent NADH-azoreductase</fullName>
        <ecNumber evidence="6">1.7.1.17</ecNumber>
    </alternativeName>
</protein>
<comment type="function">
    <text evidence="6">Quinone reductase that provides resistance to thiol-specific stress caused by electrophilic quinones.</text>
</comment>
<dbReference type="EC" id="1.7.1.17" evidence="6"/>
<sequence>MPNILRIDSSARTEGSVSRQLADRFMARLTGDVTHRDLADGLPHLDAVWTGATFTPVDARSEEQTAALTLSDELLSEVQAAGTIVISTPIYNFTIPSTLKTWLDHLARAGVSFRYTENGPEGLLGGKRVVVVLASGGVPVGAPVDFATPYLKHMFGFLGITDVEFVGAAGAEGIATAEVDLDKLAA</sequence>
<evidence type="ECO:0000259" key="7">
    <source>
        <dbReference type="Pfam" id="PF02525"/>
    </source>
</evidence>
<dbReference type="GO" id="GO:0010181">
    <property type="term" value="F:FMN binding"/>
    <property type="evidence" value="ECO:0007669"/>
    <property type="project" value="UniProtKB-UniRule"/>
</dbReference>
<comment type="caution">
    <text evidence="6">Lacks conserved residue(s) required for the propagation of feature annotation.</text>
</comment>
<comment type="cofactor">
    <cofactor evidence="6">
        <name>FMN</name>
        <dbReference type="ChEBI" id="CHEBI:58210"/>
    </cofactor>
    <text evidence="6">Binds 1 FMN per subunit.</text>
</comment>
<evidence type="ECO:0000256" key="3">
    <source>
        <dbReference type="ARBA" id="ARBA00023002"/>
    </source>
</evidence>
<evidence type="ECO:0000313" key="8">
    <source>
        <dbReference type="EMBL" id="KPN64374.1"/>
    </source>
</evidence>
<keyword evidence="1 6" id="KW-0285">Flavoprotein</keyword>
<keyword evidence="9" id="KW-1185">Reference proteome</keyword>
<dbReference type="InterPro" id="IPR029039">
    <property type="entry name" value="Flavoprotein-like_sf"/>
</dbReference>
<dbReference type="OrthoDB" id="9787136at2"/>
<comment type="catalytic activity">
    <reaction evidence="5">
        <text>N,N-dimethyl-1,4-phenylenediamine + anthranilate + 2 NAD(+) = 2-(4-dimethylaminophenyl)diazenylbenzoate + 2 NADH + 2 H(+)</text>
        <dbReference type="Rhea" id="RHEA:55872"/>
        <dbReference type="ChEBI" id="CHEBI:15378"/>
        <dbReference type="ChEBI" id="CHEBI:15783"/>
        <dbReference type="ChEBI" id="CHEBI:16567"/>
        <dbReference type="ChEBI" id="CHEBI:57540"/>
        <dbReference type="ChEBI" id="CHEBI:57945"/>
        <dbReference type="ChEBI" id="CHEBI:71579"/>
        <dbReference type="EC" id="1.7.1.17"/>
    </reaction>
    <physiologicalReaction direction="right-to-left" evidence="5">
        <dbReference type="Rhea" id="RHEA:55874"/>
    </physiologicalReaction>
</comment>
<evidence type="ECO:0000313" key="9">
    <source>
        <dbReference type="Proteomes" id="UP000050471"/>
    </source>
</evidence>